<evidence type="ECO:0008006" key="3">
    <source>
        <dbReference type="Google" id="ProtNLM"/>
    </source>
</evidence>
<comment type="caution">
    <text evidence="1">The sequence shown here is derived from an EMBL/GenBank/DDBJ whole genome shotgun (WGS) entry which is preliminary data.</text>
</comment>
<protein>
    <recommendedName>
        <fullName evidence="3">MULE transposase domain-containing protein</fullName>
    </recommendedName>
</protein>
<reference evidence="1" key="1">
    <citation type="submission" date="2021-02" db="EMBL/GenBank/DDBJ databases">
        <authorList>
            <person name="Nowell W R."/>
        </authorList>
    </citation>
    <scope>NUCLEOTIDE SEQUENCE</scope>
</reference>
<dbReference type="Proteomes" id="UP000681720">
    <property type="component" value="Unassembled WGS sequence"/>
</dbReference>
<evidence type="ECO:0000313" key="1">
    <source>
        <dbReference type="EMBL" id="CAF5226803.1"/>
    </source>
</evidence>
<sequence length="134" mass="15482">FSVYDFNQWCINHKYDENSIHSTFVPYYYINDINNIFVFFTTKQLLKDTQLSSLLQVDATYKLTWNELSLLVFGSSDADRHFRPFGVALVSSDEGSACYIDLFKQLKLISGQENQREYIVHYVMADGAPGITRA</sequence>
<dbReference type="AlphaFoldDB" id="A0A8S3KDP1"/>
<gene>
    <name evidence="1" type="ORF">GIL414_LOCUS87306</name>
</gene>
<evidence type="ECO:0000313" key="2">
    <source>
        <dbReference type="Proteomes" id="UP000681720"/>
    </source>
</evidence>
<organism evidence="1 2">
    <name type="scientific">Rotaria magnacalcarata</name>
    <dbReference type="NCBI Taxonomy" id="392030"/>
    <lineage>
        <taxon>Eukaryota</taxon>
        <taxon>Metazoa</taxon>
        <taxon>Spiralia</taxon>
        <taxon>Gnathifera</taxon>
        <taxon>Rotifera</taxon>
        <taxon>Eurotatoria</taxon>
        <taxon>Bdelloidea</taxon>
        <taxon>Philodinida</taxon>
        <taxon>Philodinidae</taxon>
        <taxon>Rotaria</taxon>
    </lineage>
</organism>
<proteinExistence type="predicted"/>
<dbReference type="EMBL" id="CAJOBJ010379278">
    <property type="protein sequence ID" value="CAF5226803.1"/>
    <property type="molecule type" value="Genomic_DNA"/>
</dbReference>
<feature type="non-terminal residue" evidence="1">
    <location>
        <position position="1"/>
    </location>
</feature>
<name>A0A8S3KDP1_9BILA</name>
<feature type="non-terminal residue" evidence="1">
    <location>
        <position position="134"/>
    </location>
</feature>
<accession>A0A8S3KDP1</accession>